<reference evidence="2" key="1">
    <citation type="journal article" date="2009" name="Rice">
        <title>De Novo Next Generation Sequencing of Plant Genomes.</title>
        <authorList>
            <person name="Rounsley S."/>
            <person name="Marri P.R."/>
            <person name="Yu Y."/>
            <person name="He R."/>
            <person name="Sisneros N."/>
            <person name="Goicoechea J.L."/>
            <person name="Lee S.J."/>
            <person name="Angelova A."/>
            <person name="Kudrna D."/>
            <person name="Luo M."/>
            <person name="Affourtit J."/>
            <person name="Desany B."/>
            <person name="Knight J."/>
            <person name="Niazi F."/>
            <person name="Egholm M."/>
            <person name="Wing R.A."/>
        </authorList>
    </citation>
    <scope>NUCLEOTIDE SEQUENCE [LARGE SCALE GENOMIC DNA]</scope>
    <source>
        <strain evidence="2">cv. IRGC 105608</strain>
    </source>
</reference>
<reference evidence="2" key="2">
    <citation type="submission" date="2015-03" db="UniProtKB">
        <authorList>
            <consortium name="EnsemblPlants"/>
        </authorList>
    </citation>
    <scope>IDENTIFICATION</scope>
</reference>
<dbReference type="HOGENOM" id="CLU_2444333_0_0_1"/>
<dbReference type="AlphaFoldDB" id="A0A0D3FMD4"/>
<dbReference type="Proteomes" id="UP000026960">
    <property type="component" value="Chromosome 3"/>
</dbReference>
<evidence type="ECO:0000313" key="3">
    <source>
        <dbReference type="Proteomes" id="UP000026960"/>
    </source>
</evidence>
<sequence>MGRVVDPLALFKRPSSSAGEFRKWVDWELPCYLTSFLTVVILGIRLNAKPNFTLQTRPHQKERQQATATEQQELVSMEAQTERSARLRSP</sequence>
<proteinExistence type="predicted"/>
<dbReference type="PANTHER" id="PTHR40637">
    <property type="entry name" value="ESSS SUBUNIT OF NADH:UBIQUINONE OXIDOREDUCTASE (COMPLEX I) PROTEIN"/>
    <property type="match status" value="1"/>
</dbReference>
<feature type="region of interest" description="Disordered" evidence="1">
    <location>
        <begin position="55"/>
        <end position="90"/>
    </location>
</feature>
<name>A0A0D3FMD4_9ORYZ</name>
<feature type="compositionally biased region" description="Basic and acidic residues" evidence="1">
    <location>
        <begin position="80"/>
        <end position="90"/>
    </location>
</feature>
<keyword evidence="3" id="KW-1185">Reference proteome</keyword>
<dbReference type="STRING" id="65489.A0A0D3FMD4"/>
<accession>A0A0D3FMD4</accession>
<evidence type="ECO:0000313" key="2">
    <source>
        <dbReference type="EnsemblPlants" id="OBART03G29420.1"/>
    </source>
</evidence>
<dbReference type="EnsemblPlants" id="OBART03G29420.1">
    <property type="protein sequence ID" value="OBART03G29420.1"/>
    <property type="gene ID" value="OBART03G29420"/>
</dbReference>
<protein>
    <submittedName>
        <fullName evidence="2">Uncharacterized protein</fullName>
    </submittedName>
</protein>
<evidence type="ECO:0000256" key="1">
    <source>
        <dbReference type="SAM" id="MobiDB-lite"/>
    </source>
</evidence>
<dbReference type="PANTHER" id="PTHR40637:SF1">
    <property type="entry name" value="ESSS SUBUNIT OF NADH:UBIQUINONE OXIDOREDUCTASE (COMPLEX I) PROTEIN"/>
    <property type="match status" value="1"/>
</dbReference>
<dbReference type="PaxDb" id="65489-OBART03G29420.1"/>
<dbReference type="Gramene" id="OBART03G29420.1">
    <property type="protein sequence ID" value="OBART03G29420.1"/>
    <property type="gene ID" value="OBART03G29420"/>
</dbReference>
<organism evidence="2">
    <name type="scientific">Oryza barthii</name>
    <dbReference type="NCBI Taxonomy" id="65489"/>
    <lineage>
        <taxon>Eukaryota</taxon>
        <taxon>Viridiplantae</taxon>
        <taxon>Streptophyta</taxon>
        <taxon>Embryophyta</taxon>
        <taxon>Tracheophyta</taxon>
        <taxon>Spermatophyta</taxon>
        <taxon>Magnoliopsida</taxon>
        <taxon>Liliopsida</taxon>
        <taxon>Poales</taxon>
        <taxon>Poaceae</taxon>
        <taxon>BOP clade</taxon>
        <taxon>Oryzoideae</taxon>
        <taxon>Oryzeae</taxon>
        <taxon>Oryzinae</taxon>
        <taxon>Oryza</taxon>
    </lineage>
</organism>